<dbReference type="Proteomes" id="UP000250140">
    <property type="component" value="Unassembled WGS sequence"/>
</dbReference>
<dbReference type="OrthoDB" id="420076at2759"/>
<dbReference type="InterPro" id="IPR015655">
    <property type="entry name" value="PP2C"/>
</dbReference>
<dbReference type="PANTHER" id="PTHR13832">
    <property type="entry name" value="PROTEIN PHOSPHATASE 2C"/>
    <property type="match status" value="1"/>
</dbReference>
<accession>A0A8E2JRL7</accession>
<dbReference type="Gene3D" id="3.60.40.10">
    <property type="entry name" value="PPM-type phosphatase domain"/>
    <property type="match status" value="1"/>
</dbReference>
<reference evidence="2 3" key="1">
    <citation type="journal article" date="2016" name="Nat. Commun.">
        <title>Ectomycorrhizal ecology is imprinted in the genome of the dominant symbiotic fungus Cenococcum geophilum.</title>
        <authorList>
            <consortium name="DOE Joint Genome Institute"/>
            <person name="Peter M."/>
            <person name="Kohler A."/>
            <person name="Ohm R.A."/>
            <person name="Kuo A."/>
            <person name="Krutzmann J."/>
            <person name="Morin E."/>
            <person name="Arend M."/>
            <person name="Barry K.W."/>
            <person name="Binder M."/>
            <person name="Choi C."/>
            <person name="Clum A."/>
            <person name="Copeland A."/>
            <person name="Grisel N."/>
            <person name="Haridas S."/>
            <person name="Kipfer T."/>
            <person name="LaButti K."/>
            <person name="Lindquist E."/>
            <person name="Lipzen A."/>
            <person name="Maire R."/>
            <person name="Meier B."/>
            <person name="Mihaltcheva S."/>
            <person name="Molinier V."/>
            <person name="Murat C."/>
            <person name="Poggeler S."/>
            <person name="Quandt C.A."/>
            <person name="Sperisen C."/>
            <person name="Tritt A."/>
            <person name="Tisserant E."/>
            <person name="Crous P.W."/>
            <person name="Henrissat B."/>
            <person name="Nehls U."/>
            <person name="Egli S."/>
            <person name="Spatafora J.W."/>
            <person name="Grigoriev I.V."/>
            <person name="Martin F.M."/>
        </authorList>
    </citation>
    <scope>NUCLEOTIDE SEQUENCE [LARGE SCALE GENOMIC DNA]</scope>
    <source>
        <strain evidence="2 3">CBS 207.34</strain>
    </source>
</reference>
<dbReference type="PROSITE" id="PS51746">
    <property type="entry name" value="PPM_2"/>
    <property type="match status" value="1"/>
</dbReference>
<dbReference type="PANTHER" id="PTHR13832:SF792">
    <property type="entry name" value="GM14286P"/>
    <property type="match status" value="1"/>
</dbReference>
<dbReference type="SUPFAM" id="SSF81606">
    <property type="entry name" value="PP2C-like"/>
    <property type="match status" value="1"/>
</dbReference>
<proteinExistence type="predicted"/>
<evidence type="ECO:0000313" key="2">
    <source>
        <dbReference type="EMBL" id="OCL06872.1"/>
    </source>
</evidence>
<dbReference type="InterPro" id="IPR001932">
    <property type="entry name" value="PPM-type_phosphatase-like_dom"/>
</dbReference>
<evidence type="ECO:0000259" key="1">
    <source>
        <dbReference type="PROSITE" id="PS51746"/>
    </source>
</evidence>
<dbReference type="CDD" id="cd00143">
    <property type="entry name" value="PP2Cc"/>
    <property type="match status" value="1"/>
</dbReference>
<name>A0A8E2JRL7_9PEZI</name>
<dbReference type="EMBL" id="KV749963">
    <property type="protein sequence ID" value="OCL06872.1"/>
    <property type="molecule type" value="Genomic_DNA"/>
</dbReference>
<dbReference type="Pfam" id="PF00481">
    <property type="entry name" value="PP2C"/>
    <property type="match status" value="1"/>
</dbReference>
<protein>
    <submittedName>
        <fullName evidence="2">Protein serine/threonine phosphatase 2C</fullName>
    </submittedName>
</protein>
<dbReference type="GO" id="GO:0005739">
    <property type="term" value="C:mitochondrion"/>
    <property type="evidence" value="ECO:0007669"/>
    <property type="project" value="TreeGrafter"/>
</dbReference>
<dbReference type="AlphaFoldDB" id="A0A8E2JRL7"/>
<feature type="non-terminal residue" evidence="2">
    <location>
        <position position="350"/>
    </location>
</feature>
<feature type="domain" description="PPM-type phosphatase" evidence="1">
    <location>
        <begin position="128"/>
        <end position="350"/>
    </location>
</feature>
<keyword evidence="3" id="KW-1185">Reference proteome</keyword>
<dbReference type="InterPro" id="IPR036457">
    <property type="entry name" value="PPM-type-like_dom_sf"/>
</dbReference>
<organism evidence="2 3">
    <name type="scientific">Glonium stellatum</name>
    <dbReference type="NCBI Taxonomy" id="574774"/>
    <lineage>
        <taxon>Eukaryota</taxon>
        <taxon>Fungi</taxon>
        <taxon>Dikarya</taxon>
        <taxon>Ascomycota</taxon>
        <taxon>Pezizomycotina</taxon>
        <taxon>Dothideomycetes</taxon>
        <taxon>Pleosporomycetidae</taxon>
        <taxon>Gloniales</taxon>
        <taxon>Gloniaceae</taxon>
        <taxon>Glonium</taxon>
    </lineage>
</organism>
<evidence type="ECO:0000313" key="3">
    <source>
        <dbReference type="Proteomes" id="UP000250140"/>
    </source>
</evidence>
<sequence length="350" mass="37511">MAFSQWRAAMSRLTRLRSSAFIRNAPPPPMGHIKILQSNIPYRTILIFTSGGATAFALTQAIERTPLEKTVKEASSPPSTVPQVLDVKAATARLQEVERTVPATRVGDVEIPEHHIVRFGSNFPIEDEYVSATAPGPGGKMWHYWGVFDGHAGAATSAHLRSHLIPALTSALSPLPPNPPNTTLTSTVQRAFTALDTALLTTATTVIATTPTITSAALTALAPALSGSCALLSLYNPRTRSLTTACVGDSRAVLGRWNPATNAYAALPLSVDQTGFSALEAERIAAEHPGEDEVVDPKTGRVLGLAVSRAFGDARWKLPRAVVRGWMQRFWGYGERPGYKTPPYLSAEPV</sequence>
<dbReference type="SMART" id="SM00332">
    <property type="entry name" value="PP2Cc"/>
    <property type="match status" value="1"/>
</dbReference>
<dbReference type="GO" id="GO:0004741">
    <property type="term" value="F:[pyruvate dehydrogenase (acetyl-transferring)]-phosphatase activity"/>
    <property type="evidence" value="ECO:0007669"/>
    <property type="project" value="TreeGrafter"/>
</dbReference>
<gene>
    <name evidence="2" type="ORF">AOQ84DRAFT_68964</name>
</gene>